<keyword evidence="7" id="KW-1185">Reference proteome</keyword>
<dbReference type="PROSITE" id="PS50404">
    <property type="entry name" value="GST_NTER"/>
    <property type="match status" value="1"/>
</dbReference>
<evidence type="ECO:0000259" key="4">
    <source>
        <dbReference type="PROSITE" id="PS50404"/>
    </source>
</evidence>
<dbReference type="STRING" id="205917.A0A4Y9Z5P4"/>
<evidence type="ECO:0000259" key="5">
    <source>
        <dbReference type="PROSITE" id="PS50405"/>
    </source>
</evidence>
<organism evidence="6 7">
    <name type="scientific">Dentipellis fragilis</name>
    <dbReference type="NCBI Taxonomy" id="205917"/>
    <lineage>
        <taxon>Eukaryota</taxon>
        <taxon>Fungi</taxon>
        <taxon>Dikarya</taxon>
        <taxon>Basidiomycota</taxon>
        <taxon>Agaricomycotina</taxon>
        <taxon>Agaricomycetes</taxon>
        <taxon>Russulales</taxon>
        <taxon>Hericiaceae</taxon>
        <taxon>Dentipellis</taxon>
    </lineage>
</organism>
<dbReference type="SFLD" id="SFLDS00019">
    <property type="entry name" value="Glutathione_Transferase_(cytos"/>
    <property type="match status" value="1"/>
</dbReference>
<proteinExistence type="inferred from homology"/>
<name>A0A4Y9Z5P4_9AGAM</name>
<dbReference type="SUPFAM" id="SSF47616">
    <property type="entry name" value="GST C-terminal domain-like"/>
    <property type="match status" value="1"/>
</dbReference>
<dbReference type="SUPFAM" id="SSF56317">
    <property type="entry name" value="Carbon-nitrogen hydrolase"/>
    <property type="match status" value="1"/>
</dbReference>
<dbReference type="SFLD" id="SFLDG00358">
    <property type="entry name" value="Main_(cytGST)"/>
    <property type="match status" value="1"/>
</dbReference>
<evidence type="ECO:0000259" key="3">
    <source>
        <dbReference type="PROSITE" id="PS50263"/>
    </source>
</evidence>
<evidence type="ECO:0000256" key="1">
    <source>
        <dbReference type="ARBA" id="ARBA00008129"/>
    </source>
</evidence>
<comment type="similarity">
    <text evidence="1">Belongs to the carbon-nitrogen hydrolase superfamily. Nitrilase family.</text>
</comment>
<dbReference type="PANTHER" id="PTHR46044:SF14">
    <property type="entry name" value="ARYLACETONITRILASE"/>
    <property type="match status" value="1"/>
</dbReference>
<comment type="caution">
    <text evidence="6">The sequence shown here is derived from an EMBL/GenBank/DDBJ whole genome shotgun (WGS) entry which is preliminary data.</text>
</comment>
<evidence type="ECO:0008006" key="8">
    <source>
        <dbReference type="Google" id="ProtNLM"/>
    </source>
</evidence>
<dbReference type="InterPro" id="IPR040079">
    <property type="entry name" value="Glutathione_S-Trfase"/>
</dbReference>
<dbReference type="Pfam" id="PF13410">
    <property type="entry name" value="GST_C_2"/>
    <property type="match status" value="1"/>
</dbReference>
<dbReference type="PANTHER" id="PTHR46044">
    <property type="entry name" value="NITRILASE"/>
    <property type="match status" value="1"/>
</dbReference>
<dbReference type="InterPro" id="IPR003010">
    <property type="entry name" value="C-N_Hydrolase"/>
</dbReference>
<dbReference type="InterPro" id="IPR010987">
    <property type="entry name" value="Glutathione-S-Trfase_C-like"/>
</dbReference>
<evidence type="ECO:0000313" key="7">
    <source>
        <dbReference type="Proteomes" id="UP000298327"/>
    </source>
</evidence>
<feature type="domain" description="CN hydrolase" evidence="3">
    <location>
        <begin position="15"/>
        <end position="314"/>
    </location>
</feature>
<dbReference type="EMBL" id="SEOQ01000128">
    <property type="protein sequence ID" value="TFY69794.1"/>
    <property type="molecule type" value="Genomic_DNA"/>
</dbReference>
<dbReference type="CDD" id="cd07564">
    <property type="entry name" value="nitrilases_CHs"/>
    <property type="match status" value="1"/>
</dbReference>
<dbReference type="PROSITE" id="PS50263">
    <property type="entry name" value="CN_HYDROLASE"/>
    <property type="match status" value="1"/>
</dbReference>
<dbReference type="PROSITE" id="PS50405">
    <property type="entry name" value="GST_CTER"/>
    <property type="match status" value="1"/>
</dbReference>
<dbReference type="Gene3D" id="1.20.1050.10">
    <property type="match status" value="1"/>
</dbReference>
<sequence length="767" mass="82962">MPVNLSPSNSDPRKFKVAAVQAEPAWLDLQGGVDKTIRLVSEAAAKGAKIIGLPEVFIPGAPPLSLTGELHLHDALAPAPDVLAKYQANSLAVHSPEMDRIRAAVKDLGVWIVLGFSERDGGSLYIAQVTISSAGEIVNHRRKIKPTHYEKTIFGDGSAQSIHNVVQTPYGRLGSLNCWEHIQPALKLHFFSQYPQIFVGGWWPAFKPGAGGSPYIVSGEASSRMTQMVAMEGGCFGLVCCHTVSEQGSETMKMKGYPWFEFPGGGFTTVRALLLLRIVQGVDAYAKIYGPDGSALTPPIDPGVEETAIAEISLDAISQVKIVADQMGNYSRHDLMHLVAHGKNWRPVEYGDEEEQNELDARIADYLCRMEYCPTLTVQIASKAARPHEVFAAEALTPKLPFQDDMFRASGISNGSSAESLRPDVTAIIKDSQFHARGHNLDWSVFIQYSCKFLWCNVLIDRLVGTCRAAPSLNVRGRQVEIAFEEAGVHPTKYFIDLRNKPEWYLSKVNPVGKVPSIAYGGPNVAPENPSPESVKLTESLVLLEFVVDLFLNSNLSPKTPVDRARARFFIERISAIPTSLFGLMMKGEGAEALIQGFKDVQALLPPGGGWAIGSEFSIADAAIAPFLGRADVFFGNDLGKYPVGEGLKIHKQLFESPEFARLQQYWKDISARPSFKATYDAIIRNSLGGPALPAAAEANALSDPVRCGTHVGAGWPLGSEVLARGHSGRTIAPVSETIGTYGAYSPRAAGSVDDIFAPTAAVVPSL</sequence>
<dbReference type="InterPro" id="IPR044149">
    <property type="entry name" value="Nitrilases_CHs"/>
</dbReference>
<protein>
    <recommendedName>
        <fullName evidence="8">CN hydrolase domain-containing protein</fullName>
    </recommendedName>
</protein>
<dbReference type="OrthoDB" id="10250282at2759"/>
<accession>A0A4Y9Z5P4</accession>
<dbReference type="CDD" id="cd00570">
    <property type="entry name" value="GST_N_family"/>
    <property type="match status" value="1"/>
</dbReference>
<gene>
    <name evidence="6" type="ORF">EVG20_g3008</name>
</gene>
<dbReference type="InterPro" id="IPR036282">
    <property type="entry name" value="Glutathione-S-Trfase_C_sf"/>
</dbReference>
<evidence type="ECO:0000256" key="2">
    <source>
        <dbReference type="ARBA" id="ARBA00022801"/>
    </source>
</evidence>
<dbReference type="Proteomes" id="UP000298327">
    <property type="component" value="Unassembled WGS sequence"/>
</dbReference>
<dbReference type="InterPro" id="IPR036526">
    <property type="entry name" value="C-N_Hydrolase_sf"/>
</dbReference>
<feature type="domain" description="GST C-terminal" evidence="5">
    <location>
        <begin position="560"/>
        <end position="695"/>
    </location>
</feature>
<evidence type="ECO:0000313" key="6">
    <source>
        <dbReference type="EMBL" id="TFY69794.1"/>
    </source>
</evidence>
<dbReference type="InterPro" id="IPR036249">
    <property type="entry name" value="Thioredoxin-like_sf"/>
</dbReference>
<keyword evidence="2" id="KW-0378">Hydrolase</keyword>
<reference evidence="6 7" key="1">
    <citation type="submission" date="2019-02" db="EMBL/GenBank/DDBJ databases">
        <title>Genome sequencing of the rare red list fungi Dentipellis fragilis.</title>
        <authorList>
            <person name="Buettner E."/>
            <person name="Kellner H."/>
        </authorList>
    </citation>
    <scope>NUCLEOTIDE SEQUENCE [LARGE SCALE GENOMIC DNA]</scope>
    <source>
        <strain evidence="6 7">DSM 105465</strain>
    </source>
</reference>
<dbReference type="Pfam" id="PF00795">
    <property type="entry name" value="CN_hydrolase"/>
    <property type="match status" value="1"/>
</dbReference>
<dbReference type="SUPFAM" id="SSF52833">
    <property type="entry name" value="Thioredoxin-like"/>
    <property type="match status" value="1"/>
</dbReference>
<dbReference type="AlphaFoldDB" id="A0A4Y9Z5P4"/>
<dbReference type="Gene3D" id="3.40.30.10">
    <property type="entry name" value="Glutaredoxin"/>
    <property type="match status" value="1"/>
</dbReference>
<dbReference type="Gene3D" id="3.60.110.10">
    <property type="entry name" value="Carbon-nitrogen hydrolase"/>
    <property type="match status" value="1"/>
</dbReference>
<dbReference type="GO" id="GO:0016787">
    <property type="term" value="F:hydrolase activity"/>
    <property type="evidence" value="ECO:0007669"/>
    <property type="project" value="UniProtKB-KW"/>
</dbReference>
<feature type="domain" description="GST N-terminal" evidence="4">
    <location>
        <begin position="464"/>
        <end position="555"/>
    </location>
</feature>
<dbReference type="InterPro" id="IPR004045">
    <property type="entry name" value="Glutathione_S-Trfase_N"/>
</dbReference>